<dbReference type="EMBL" id="FOOQ01000001">
    <property type="protein sequence ID" value="SFF80449.1"/>
    <property type="molecule type" value="Genomic_DNA"/>
</dbReference>
<dbReference type="Pfam" id="PF26296">
    <property type="entry name" value="DUF8080"/>
    <property type="match status" value="1"/>
</dbReference>
<reference evidence="4" key="1">
    <citation type="submission" date="2016-10" db="EMBL/GenBank/DDBJ databases">
        <authorList>
            <person name="Varghese N."/>
            <person name="Submissions S."/>
        </authorList>
    </citation>
    <scope>NUCLEOTIDE SEQUENCE [LARGE SCALE GENOMIC DNA]</scope>
    <source>
        <strain evidence="4">CGMCC 1.7739</strain>
    </source>
</reference>
<dbReference type="AlphaFoldDB" id="A0A1I2LPT5"/>
<dbReference type="RefSeq" id="WP_092887542.1">
    <property type="nucleotide sequence ID" value="NZ_FOOQ01000001.1"/>
</dbReference>
<feature type="compositionally biased region" description="Acidic residues" evidence="1">
    <location>
        <begin position="170"/>
        <end position="183"/>
    </location>
</feature>
<organism evidence="3 4">
    <name type="scientific">Halopelagius inordinatus</name>
    <dbReference type="NCBI Taxonomy" id="553467"/>
    <lineage>
        <taxon>Archaea</taxon>
        <taxon>Methanobacteriati</taxon>
        <taxon>Methanobacteriota</taxon>
        <taxon>Stenosarchaea group</taxon>
        <taxon>Halobacteria</taxon>
        <taxon>Halobacteriales</taxon>
        <taxon>Haloferacaceae</taxon>
    </lineage>
</organism>
<dbReference type="InterPro" id="IPR058393">
    <property type="entry name" value="DUF8080"/>
</dbReference>
<accession>A0A1I2LPT5</accession>
<dbReference type="OrthoDB" id="193731at2157"/>
<dbReference type="Proteomes" id="UP000198876">
    <property type="component" value="Unassembled WGS sequence"/>
</dbReference>
<dbReference type="InterPro" id="IPR057179">
    <property type="entry name" value="DUF7857"/>
</dbReference>
<evidence type="ECO:0000313" key="3">
    <source>
        <dbReference type="EMBL" id="SFF80449.1"/>
    </source>
</evidence>
<feature type="domain" description="DUF8080" evidence="2">
    <location>
        <begin position="192"/>
        <end position="265"/>
    </location>
</feature>
<sequence length="277" mass="28595">MHHDASVDTVSGTTLVTVRVRNDAPVARRVRVRNRLDGPVFPPRREGVPKAGWDDNGYEGIVPAGGTVALGYACPVDADESGDTDPVAVESLGRADDAERADESDAVAEAVRSLGRSRPPADAVPDPTETARDDSDRRGAERRDADGGPDSDSPSTDVRDAADDGSGLISDDDGAIPDDDGAVSDDAATDLPDSVASWLAEVRARVARAERLTDASAADATEVLEEAGGFDGVSSLPAAVAADEETLRAFAARAERLADRAAAADAEPVVESVGRVA</sequence>
<name>A0A1I2LPT5_9EURY</name>
<proteinExistence type="predicted"/>
<evidence type="ECO:0000259" key="2">
    <source>
        <dbReference type="Pfam" id="PF26296"/>
    </source>
</evidence>
<dbReference type="STRING" id="553467.SAMN04488063_0350"/>
<feature type="compositionally biased region" description="Basic and acidic residues" evidence="1">
    <location>
        <begin position="93"/>
        <end position="103"/>
    </location>
</feature>
<gene>
    <name evidence="3" type="ORF">SAMN04488063_0350</name>
</gene>
<feature type="region of interest" description="Disordered" evidence="1">
    <location>
        <begin position="93"/>
        <end position="189"/>
    </location>
</feature>
<protein>
    <recommendedName>
        <fullName evidence="2">DUF8080 domain-containing protein</fullName>
    </recommendedName>
</protein>
<feature type="compositionally biased region" description="Basic and acidic residues" evidence="1">
    <location>
        <begin position="129"/>
        <end position="146"/>
    </location>
</feature>
<evidence type="ECO:0000256" key="1">
    <source>
        <dbReference type="SAM" id="MobiDB-lite"/>
    </source>
</evidence>
<keyword evidence="4" id="KW-1185">Reference proteome</keyword>
<dbReference type="Pfam" id="PF25256">
    <property type="entry name" value="DUF7857"/>
    <property type="match status" value="1"/>
</dbReference>
<evidence type="ECO:0000313" key="4">
    <source>
        <dbReference type="Proteomes" id="UP000198876"/>
    </source>
</evidence>